<dbReference type="InterPro" id="IPR050613">
    <property type="entry name" value="Sec_Metabolite_Reg"/>
</dbReference>
<dbReference type="GO" id="GO:0000981">
    <property type="term" value="F:DNA-binding transcription factor activity, RNA polymerase II-specific"/>
    <property type="evidence" value="ECO:0007669"/>
    <property type="project" value="InterPro"/>
</dbReference>
<dbReference type="InterPro" id="IPR036864">
    <property type="entry name" value="Zn2-C6_fun-type_DNA-bd_sf"/>
</dbReference>
<dbReference type="InterPro" id="IPR007219">
    <property type="entry name" value="XnlR_reg_dom"/>
</dbReference>
<dbReference type="SMART" id="SM00906">
    <property type="entry name" value="Fungal_trans"/>
    <property type="match status" value="1"/>
</dbReference>
<feature type="domain" description="Zn(2)-C6 fungal-type" evidence="8">
    <location>
        <begin position="13"/>
        <end position="42"/>
    </location>
</feature>
<protein>
    <recommendedName>
        <fullName evidence="8">Zn(2)-C6 fungal-type domain-containing protein</fullName>
    </recommendedName>
</protein>
<feature type="compositionally biased region" description="Polar residues" evidence="7">
    <location>
        <begin position="151"/>
        <end position="162"/>
    </location>
</feature>
<feature type="region of interest" description="Disordered" evidence="7">
    <location>
        <begin position="141"/>
        <end position="162"/>
    </location>
</feature>
<dbReference type="GO" id="GO:0003677">
    <property type="term" value="F:DNA binding"/>
    <property type="evidence" value="ECO:0007669"/>
    <property type="project" value="UniProtKB-KW"/>
</dbReference>
<sequence>MSRPSLGPCAQLTCETCKRRKVKCDKLRPCTACRRANIHCVAVERARLPRGRSAKQKNTIQQDMVLSHQSPDLSSRVEMLEGLVRSLLDSRTQTSLNDTRQLSPSLLGDLDQCFFPSVRAAACFRIFFPLTSPSTYAVQEVDSQNDDDDASPSTATPPQTNDSLTVLDQQLLQIYVTHVDPIFPILQCSSLRGYVTKGLPYLTYAVDHPAPKALVCAIGYIAITTLSDSACSQELSLSRDLLLDRYHKLTEHALEHADYYNSDDLTVLQAFVLFLVSLQAHDRSRRPWTMLSLAVRIAQSLYLDKSDPPFPVTPLEREMRSRLWHLISLLDVQASFDRGLAPMLHADCLKSQAIPASDVLDYLLPLDDDGSLLSGSTLLADPKFLMVMAEAASAFRSLDLSVGTYTSFIGMDVHSRLQTATTFQQGSQAILNGFQLVRTASHLFLEKVASVTYLFLQLVAVQPVEPNHNSRSSRCLENQNISLSLAVNFLRALKDLYLTPQVEPFRWYLRLFVPWHAFAVAMEQVCTCYDSSLQAYYYALIRDLYTSLQALMGDAHQKILQQSLQRFIALPQTCMNPALSSDNLLAPGSLQLY</sequence>
<dbReference type="Pfam" id="PF04082">
    <property type="entry name" value="Fungal_trans"/>
    <property type="match status" value="1"/>
</dbReference>
<reference evidence="10" key="1">
    <citation type="journal article" date="2015" name="Genome Announc.">
        <title>Draft genome sequence of Talaromyces cellulolyticus strain Y-94, a source of lignocellulosic biomass-degrading enzymes.</title>
        <authorList>
            <person name="Fujii T."/>
            <person name="Koike H."/>
            <person name="Sawayama S."/>
            <person name="Yano S."/>
            <person name="Inoue H."/>
        </authorList>
    </citation>
    <scope>NUCLEOTIDE SEQUENCE [LARGE SCALE GENOMIC DNA]</scope>
    <source>
        <strain evidence="10">Y-94</strain>
    </source>
</reference>
<dbReference type="GO" id="GO:0005634">
    <property type="term" value="C:nucleus"/>
    <property type="evidence" value="ECO:0007669"/>
    <property type="project" value="UniProtKB-SubCell"/>
</dbReference>
<accession>A0A0B8MZ05</accession>
<organism evidence="9 10">
    <name type="scientific">Talaromyces pinophilus</name>
    <name type="common">Penicillium pinophilum</name>
    <dbReference type="NCBI Taxonomy" id="128442"/>
    <lineage>
        <taxon>Eukaryota</taxon>
        <taxon>Fungi</taxon>
        <taxon>Dikarya</taxon>
        <taxon>Ascomycota</taxon>
        <taxon>Pezizomycotina</taxon>
        <taxon>Eurotiomycetes</taxon>
        <taxon>Eurotiomycetidae</taxon>
        <taxon>Eurotiales</taxon>
        <taxon>Trichocomaceae</taxon>
        <taxon>Talaromyces</taxon>
        <taxon>Talaromyces sect. Talaromyces</taxon>
    </lineage>
</organism>
<dbReference type="SUPFAM" id="SSF57701">
    <property type="entry name" value="Zn2/Cys6 DNA-binding domain"/>
    <property type="match status" value="1"/>
</dbReference>
<keyword evidence="5" id="KW-0804">Transcription</keyword>
<dbReference type="Gene3D" id="4.10.240.10">
    <property type="entry name" value="Zn(2)-C6 fungal-type DNA-binding domain"/>
    <property type="match status" value="1"/>
</dbReference>
<evidence type="ECO:0000256" key="6">
    <source>
        <dbReference type="ARBA" id="ARBA00023242"/>
    </source>
</evidence>
<evidence type="ECO:0000313" key="9">
    <source>
        <dbReference type="EMBL" id="GAM43230.1"/>
    </source>
</evidence>
<proteinExistence type="predicted"/>
<keyword evidence="10" id="KW-1185">Reference proteome</keyword>
<dbReference type="PANTHER" id="PTHR31001:SF85">
    <property type="entry name" value="ZN(II)2CYS6 TRANSCRIPTION FACTOR (EUROFUNG)"/>
    <property type="match status" value="1"/>
</dbReference>
<evidence type="ECO:0000259" key="8">
    <source>
        <dbReference type="PROSITE" id="PS50048"/>
    </source>
</evidence>
<evidence type="ECO:0000256" key="5">
    <source>
        <dbReference type="ARBA" id="ARBA00023163"/>
    </source>
</evidence>
<evidence type="ECO:0000256" key="7">
    <source>
        <dbReference type="SAM" id="MobiDB-lite"/>
    </source>
</evidence>
<keyword evidence="4" id="KW-0238">DNA-binding</keyword>
<dbReference type="AlphaFoldDB" id="A0A0B8MZ05"/>
<dbReference type="InterPro" id="IPR001138">
    <property type="entry name" value="Zn2Cys6_DnaBD"/>
</dbReference>
<dbReference type="PANTHER" id="PTHR31001">
    <property type="entry name" value="UNCHARACTERIZED TRANSCRIPTIONAL REGULATORY PROTEIN"/>
    <property type="match status" value="1"/>
</dbReference>
<dbReference type="GO" id="GO:0008270">
    <property type="term" value="F:zinc ion binding"/>
    <property type="evidence" value="ECO:0007669"/>
    <property type="project" value="InterPro"/>
</dbReference>
<dbReference type="PROSITE" id="PS50048">
    <property type="entry name" value="ZN2_CY6_FUNGAL_2"/>
    <property type="match status" value="1"/>
</dbReference>
<gene>
    <name evidence="9" type="ORF">TCE0_047f17868</name>
</gene>
<evidence type="ECO:0000313" key="10">
    <source>
        <dbReference type="Proteomes" id="UP000053095"/>
    </source>
</evidence>
<evidence type="ECO:0000256" key="3">
    <source>
        <dbReference type="ARBA" id="ARBA00023015"/>
    </source>
</evidence>
<dbReference type="Pfam" id="PF00172">
    <property type="entry name" value="Zn_clus"/>
    <property type="match status" value="1"/>
</dbReference>
<keyword evidence="6" id="KW-0539">Nucleus</keyword>
<evidence type="ECO:0000256" key="1">
    <source>
        <dbReference type="ARBA" id="ARBA00004123"/>
    </source>
</evidence>
<dbReference type="CDD" id="cd00067">
    <property type="entry name" value="GAL4"/>
    <property type="match status" value="1"/>
</dbReference>
<dbReference type="EMBL" id="DF933843">
    <property type="protein sequence ID" value="GAM43230.1"/>
    <property type="molecule type" value="Genomic_DNA"/>
</dbReference>
<keyword evidence="3" id="KW-0805">Transcription regulation</keyword>
<dbReference type="PROSITE" id="PS00463">
    <property type="entry name" value="ZN2_CY6_FUNGAL_1"/>
    <property type="match status" value="1"/>
</dbReference>
<keyword evidence="2" id="KW-0479">Metal-binding</keyword>
<dbReference type="Proteomes" id="UP000053095">
    <property type="component" value="Unassembled WGS sequence"/>
</dbReference>
<name>A0A0B8MZ05_TALPI</name>
<evidence type="ECO:0000256" key="2">
    <source>
        <dbReference type="ARBA" id="ARBA00022723"/>
    </source>
</evidence>
<comment type="subcellular location">
    <subcellularLocation>
        <location evidence="1">Nucleus</location>
    </subcellularLocation>
</comment>
<evidence type="ECO:0000256" key="4">
    <source>
        <dbReference type="ARBA" id="ARBA00023125"/>
    </source>
</evidence>
<dbReference type="CDD" id="cd12148">
    <property type="entry name" value="fungal_TF_MHR"/>
    <property type="match status" value="1"/>
</dbReference>
<dbReference type="GO" id="GO:0006351">
    <property type="term" value="P:DNA-templated transcription"/>
    <property type="evidence" value="ECO:0007669"/>
    <property type="project" value="InterPro"/>
</dbReference>
<dbReference type="SMART" id="SM00066">
    <property type="entry name" value="GAL4"/>
    <property type="match status" value="1"/>
</dbReference>